<organism evidence="1 2">
    <name type="scientific">Methanohalarchaeum thermophilum</name>
    <dbReference type="NCBI Taxonomy" id="1903181"/>
    <lineage>
        <taxon>Archaea</taxon>
        <taxon>Methanobacteriati</taxon>
        <taxon>Methanobacteriota</taxon>
        <taxon>Methanonatronarchaeia</taxon>
        <taxon>Methanonatronarchaeales</taxon>
        <taxon>Methanonatronarchaeaceae</taxon>
        <taxon>Candidatus Methanohalarchaeum</taxon>
    </lineage>
</organism>
<dbReference type="Proteomes" id="UP000185744">
    <property type="component" value="Unassembled WGS sequence"/>
</dbReference>
<accession>A0A1Q6DWR0</accession>
<name>A0A1Q6DWR0_METT1</name>
<gene>
    <name evidence="1" type="ORF">BTN85_1290</name>
</gene>
<proteinExistence type="predicted"/>
<dbReference type="InParanoid" id="A0A1Q6DWR0"/>
<protein>
    <submittedName>
        <fullName evidence="1">Uncharacterized protein</fullName>
    </submittedName>
</protein>
<dbReference type="AlphaFoldDB" id="A0A1Q6DWR0"/>
<evidence type="ECO:0000313" key="2">
    <source>
        <dbReference type="Proteomes" id="UP000185744"/>
    </source>
</evidence>
<comment type="caution">
    <text evidence="1">The sequence shown here is derived from an EMBL/GenBank/DDBJ whole genome shotgun (WGS) entry which is preliminary data.</text>
</comment>
<reference evidence="1" key="1">
    <citation type="submission" date="2016-12" db="EMBL/GenBank/DDBJ databases">
        <title>Discovery of methanogenic haloarchaea.</title>
        <authorList>
            <person name="Sorokin D.Y."/>
            <person name="Makarova K.S."/>
            <person name="Abbas B."/>
            <person name="Ferrer M."/>
            <person name="Golyshin P.N."/>
        </authorList>
    </citation>
    <scope>NUCLEOTIDE SEQUENCE [LARGE SCALE GENOMIC DNA]</scope>
    <source>
        <strain evidence="1">HMET1</strain>
    </source>
</reference>
<keyword evidence="2" id="KW-1185">Reference proteome</keyword>
<evidence type="ECO:0000313" key="1">
    <source>
        <dbReference type="EMBL" id="OKY78787.1"/>
    </source>
</evidence>
<dbReference type="EMBL" id="MSDW01000001">
    <property type="protein sequence ID" value="OKY78787.1"/>
    <property type="molecule type" value="Genomic_DNA"/>
</dbReference>
<sequence>MNKKILGIDMTVCVKDIMTSDLIAFSEEDGVEIVKKKMDEEEYKNTQLGFKENGTNNIIKPKEHR</sequence>